<evidence type="ECO:0000256" key="5">
    <source>
        <dbReference type="ARBA" id="ARBA00022793"/>
    </source>
</evidence>
<organism evidence="10 11">
    <name type="scientific">Salarias fasciatus</name>
    <name type="common">Jewelled blenny</name>
    <name type="synonym">Blennius fasciatus</name>
    <dbReference type="NCBI Taxonomy" id="181472"/>
    <lineage>
        <taxon>Eukaryota</taxon>
        <taxon>Metazoa</taxon>
        <taxon>Chordata</taxon>
        <taxon>Craniata</taxon>
        <taxon>Vertebrata</taxon>
        <taxon>Euteleostomi</taxon>
        <taxon>Actinopterygii</taxon>
        <taxon>Neopterygii</taxon>
        <taxon>Teleostei</taxon>
        <taxon>Neoteleostei</taxon>
        <taxon>Acanthomorphata</taxon>
        <taxon>Ovalentaria</taxon>
        <taxon>Blenniimorphae</taxon>
        <taxon>Blenniiformes</taxon>
        <taxon>Blennioidei</taxon>
        <taxon>Blenniidae</taxon>
        <taxon>Salariinae</taxon>
        <taxon>Salarias</taxon>
    </lineage>
</organism>
<comment type="similarity">
    <text evidence="9">Belongs to the group II decarboxylase family.</text>
</comment>
<evidence type="ECO:0000256" key="1">
    <source>
        <dbReference type="ARBA" id="ARBA00001933"/>
    </source>
</evidence>
<dbReference type="AlphaFoldDB" id="A0A672GNT9"/>
<evidence type="ECO:0000256" key="3">
    <source>
        <dbReference type="ARBA" id="ARBA00012320"/>
    </source>
</evidence>
<keyword evidence="4" id="KW-0127">Catecholamine biosynthesis</keyword>
<evidence type="ECO:0000256" key="6">
    <source>
        <dbReference type="ARBA" id="ARBA00022898"/>
    </source>
</evidence>
<dbReference type="Ensembl" id="ENSSFAT00005019356.1">
    <property type="protein sequence ID" value="ENSSFAP00005018625.1"/>
    <property type="gene ID" value="ENSSFAG00005008721.1"/>
</dbReference>
<keyword evidence="6 9" id="KW-0663">Pyridoxal phosphate</keyword>
<keyword evidence="11" id="KW-1185">Reference proteome</keyword>
<evidence type="ECO:0000256" key="8">
    <source>
        <dbReference type="ARBA" id="ARBA00039946"/>
    </source>
</evidence>
<gene>
    <name evidence="10" type="primary">hdc</name>
</gene>
<dbReference type="PANTHER" id="PTHR11999:SF68">
    <property type="entry name" value="HISTIDINE DECARBOXYLASE"/>
    <property type="match status" value="1"/>
</dbReference>
<dbReference type="PANTHER" id="PTHR11999">
    <property type="entry name" value="GROUP II PYRIDOXAL-5-PHOSPHATE DECARBOXYLASE"/>
    <property type="match status" value="1"/>
</dbReference>
<dbReference type="GO" id="GO:0004398">
    <property type="term" value="F:histidine decarboxylase activity"/>
    <property type="evidence" value="ECO:0007669"/>
    <property type="project" value="UniProtKB-EC"/>
</dbReference>
<reference evidence="10" key="3">
    <citation type="submission" date="2025-09" db="UniProtKB">
        <authorList>
            <consortium name="Ensembl"/>
        </authorList>
    </citation>
    <scope>IDENTIFICATION</scope>
</reference>
<dbReference type="GO" id="GO:0005737">
    <property type="term" value="C:cytoplasm"/>
    <property type="evidence" value="ECO:0007669"/>
    <property type="project" value="TreeGrafter"/>
</dbReference>
<keyword evidence="5" id="KW-0210">Decarboxylase</keyword>
<keyword evidence="7 9" id="KW-0456">Lyase</keyword>
<proteinExistence type="inferred from homology"/>
<evidence type="ECO:0000256" key="2">
    <source>
        <dbReference type="ARBA" id="ARBA00011738"/>
    </source>
</evidence>
<dbReference type="GO" id="GO:0001694">
    <property type="term" value="P:histamine biosynthetic process"/>
    <property type="evidence" value="ECO:0007669"/>
    <property type="project" value="TreeGrafter"/>
</dbReference>
<dbReference type="InterPro" id="IPR010977">
    <property type="entry name" value="Aromatic_deC"/>
</dbReference>
<sequence length="326" mass="36931">MQAEEYNRRGKELVDYISKYLGSIRERRVIPDVKPGYMKELLPDSAPVEPEDWENIFNDIERVIMPGVSSSYLLNLRWRLSGSPLLVQSAHSSVEKAGLISLVKIRFLPSDENLSLRGDTLKQAIQEDRRRGLVPFLVCPQLCSTLGTTGVCAFDKLSELGPVCEEEGLWLHVDAAYAGSAYFCPELRWSLQGIEFSDSFVFNPSKWMMVHFDCTYIEYQRELTNHHLNPCFFPTKVMILIFHIRNKFVTSISAICGVFRELCRRSCADYVRAEVELCIMGGAVQHRAVQHSTWLPGGDSGIAQICVNGSGNNSMHFFFFNGEITL</sequence>
<dbReference type="GO" id="GO:0006548">
    <property type="term" value="P:L-histidine catabolic process"/>
    <property type="evidence" value="ECO:0007669"/>
    <property type="project" value="TreeGrafter"/>
</dbReference>
<name>A0A672GNT9_SALFA</name>
<dbReference type="InterPro" id="IPR015424">
    <property type="entry name" value="PyrdxlP-dep_Trfase"/>
</dbReference>
<dbReference type="Pfam" id="PF00282">
    <property type="entry name" value="Pyridoxal_deC"/>
    <property type="match status" value="1"/>
</dbReference>
<dbReference type="Proteomes" id="UP000472267">
    <property type="component" value="Chromosome 1"/>
</dbReference>
<evidence type="ECO:0000256" key="4">
    <source>
        <dbReference type="ARBA" id="ARBA00022584"/>
    </source>
</evidence>
<dbReference type="Gene3D" id="3.40.640.10">
    <property type="entry name" value="Type I PLP-dependent aspartate aminotransferase-like (Major domain)"/>
    <property type="match status" value="1"/>
</dbReference>
<protein>
    <recommendedName>
        <fullName evidence="8">Histidine decarboxylase</fullName>
        <ecNumber evidence="3">4.1.1.22</ecNumber>
    </recommendedName>
</protein>
<evidence type="ECO:0000313" key="11">
    <source>
        <dbReference type="Proteomes" id="UP000472267"/>
    </source>
</evidence>
<dbReference type="GO" id="GO:0030170">
    <property type="term" value="F:pyridoxal phosphate binding"/>
    <property type="evidence" value="ECO:0007669"/>
    <property type="project" value="InterPro"/>
</dbReference>
<evidence type="ECO:0000256" key="7">
    <source>
        <dbReference type="ARBA" id="ARBA00023239"/>
    </source>
</evidence>
<dbReference type="SUPFAM" id="SSF53383">
    <property type="entry name" value="PLP-dependent transferases"/>
    <property type="match status" value="1"/>
</dbReference>
<dbReference type="InterPro" id="IPR002129">
    <property type="entry name" value="PyrdxlP-dep_de-COase"/>
</dbReference>
<dbReference type="GO" id="GO:0042423">
    <property type="term" value="P:catecholamine biosynthetic process"/>
    <property type="evidence" value="ECO:0007669"/>
    <property type="project" value="UniProtKB-KW"/>
</dbReference>
<dbReference type="PRINTS" id="PR00800">
    <property type="entry name" value="YHDCRBOXLASE"/>
</dbReference>
<dbReference type="EC" id="4.1.1.22" evidence="3"/>
<reference evidence="10" key="1">
    <citation type="submission" date="2019-06" db="EMBL/GenBank/DDBJ databases">
        <authorList>
            <consortium name="Wellcome Sanger Institute Data Sharing"/>
        </authorList>
    </citation>
    <scope>NUCLEOTIDE SEQUENCE [LARGE SCALE GENOMIC DNA]</scope>
</reference>
<evidence type="ECO:0000313" key="10">
    <source>
        <dbReference type="Ensembl" id="ENSSFAP00005018625.1"/>
    </source>
</evidence>
<reference evidence="10" key="2">
    <citation type="submission" date="2025-08" db="UniProtKB">
        <authorList>
            <consortium name="Ensembl"/>
        </authorList>
    </citation>
    <scope>IDENTIFICATION</scope>
</reference>
<evidence type="ECO:0000256" key="9">
    <source>
        <dbReference type="RuleBase" id="RU000382"/>
    </source>
</evidence>
<comment type="cofactor">
    <cofactor evidence="1 9">
        <name>pyridoxal 5'-phosphate</name>
        <dbReference type="ChEBI" id="CHEBI:597326"/>
    </cofactor>
</comment>
<dbReference type="InterPro" id="IPR015421">
    <property type="entry name" value="PyrdxlP-dep_Trfase_major"/>
</dbReference>
<accession>A0A672GNT9</accession>
<comment type="subunit">
    <text evidence="2">Homodimer.</text>
</comment>